<dbReference type="InterPro" id="IPR013517">
    <property type="entry name" value="FG-GAP"/>
</dbReference>
<evidence type="ECO:0000313" key="4">
    <source>
        <dbReference type="EMBL" id="MDT0558014.1"/>
    </source>
</evidence>
<feature type="chain" id="PRO_5045764035" evidence="2">
    <location>
        <begin position="22"/>
        <end position="556"/>
    </location>
</feature>
<dbReference type="NCBIfam" id="TIGR04183">
    <property type="entry name" value="Por_Secre_tail"/>
    <property type="match status" value="1"/>
</dbReference>
<evidence type="ECO:0000256" key="1">
    <source>
        <dbReference type="ARBA" id="ARBA00022729"/>
    </source>
</evidence>
<dbReference type="PANTHER" id="PTHR36220:SF1">
    <property type="entry name" value="GAMMA TUBULIN COMPLEX COMPONENT C-TERMINAL DOMAIN-CONTAINING PROTEIN"/>
    <property type="match status" value="1"/>
</dbReference>
<dbReference type="Pfam" id="PF18962">
    <property type="entry name" value="Por_Secre_tail"/>
    <property type="match status" value="1"/>
</dbReference>
<comment type="caution">
    <text evidence="4">The sequence shown here is derived from an EMBL/GenBank/DDBJ whole genome shotgun (WGS) entry which is preliminary data.</text>
</comment>
<name>A0ABU2YJZ8_9FLAO</name>
<feature type="signal peptide" evidence="2">
    <location>
        <begin position="1"/>
        <end position="21"/>
    </location>
</feature>
<organism evidence="4 5">
    <name type="scientific">Microcosmobacter mediterraneus</name>
    <dbReference type="NCBI Taxonomy" id="3075607"/>
    <lineage>
        <taxon>Bacteria</taxon>
        <taxon>Pseudomonadati</taxon>
        <taxon>Bacteroidota</taxon>
        <taxon>Flavobacteriia</taxon>
        <taxon>Flavobacteriales</taxon>
        <taxon>Flavobacteriaceae</taxon>
        <taxon>Microcosmobacter</taxon>
    </lineage>
</organism>
<evidence type="ECO:0000259" key="3">
    <source>
        <dbReference type="Pfam" id="PF18962"/>
    </source>
</evidence>
<feature type="domain" description="Secretion system C-terminal sorting" evidence="3">
    <location>
        <begin position="488"/>
        <end position="555"/>
    </location>
</feature>
<dbReference type="InterPro" id="IPR037293">
    <property type="entry name" value="Gal_Oxidase_central_sf"/>
</dbReference>
<dbReference type="RefSeq" id="WP_311426786.1">
    <property type="nucleotide sequence ID" value="NZ_JAVRIA010000002.1"/>
</dbReference>
<evidence type="ECO:0000313" key="5">
    <source>
        <dbReference type="Proteomes" id="UP001259492"/>
    </source>
</evidence>
<sequence>MKKIICLFLMLPFLGWSQVQIGQDIHGEGNGDESGWVISLSSDGSIVAIGAHLNNGNGNNSGHVRVFENINETWTQIGQDINGEQAEDRSGSSLSLSSNGNILAIGAPRNGSNSELSGHVRVFENINGTWTQIGQDLDGESSGDQFGWSVSLSDNGAILAIGAIESNTSNKGYVKVFENINGTWTQIGQKIIGENIGGSDFGWSVNISNNGNRLAVGDPFNNPTNDFNGAQTGHVRIFENINDAWTQIGQDIDGESSGDQSGNKISLSSDGSTIAIGAVLNSGNGQYSGHVRVFEDINGIWTQIGQDIDGESQNDFFGFDVNLSSDASVIFIGATGTSNGTVRLYKNINNSWTKIGQDLNGDSSGNQFGFSIDCSIDAGIIAIGDRSDNGNGSERGQVKVYDISSELALYEVIEDIAGNINGINVTAAQLNSIIDVSGAIEGVDYTIALQNGSYVDPSSPTASEIQAIIDQVNSTLSITEESSLDYQLYPNPTKSQFTVQLNDGNSLEQIEVYTILGELLITSKQTTVNTSNLSTGTYLVKITTAQGTATEKLIIE</sequence>
<dbReference type="PANTHER" id="PTHR36220">
    <property type="entry name" value="UNNAMED PRODUCT"/>
    <property type="match status" value="1"/>
</dbReference>
<gene>
    <name evidence="4" type="ORF">RM697_05120</name>
</gene>
<dbReference type="Gene3D" id="2.130.10.80">
    <property type="entry name" value="Galactose oxidase/kelch, beta-propeller"/>
    <property type="match status" value="1"/>
</dbReference>
<proteinExistence type="predicted"/>
<dbReference type="EMBL" id="JAVRIA010000002">
    <property type="protein sequence ID" value="MDT0558014.1"/>
    <property type="molecule type" value="Genomic_DNA"/>
</dbReference>
<reference evidence="4 5" key="1">
    <citation type="submission" date="2023-09" db="EMBL/GenBank/DDBJ databases">
        <authorList>
            <person name="Rey-Velasco X."/>
        </authorList>
    </citation>
    <scope>NUCLEOTIDE SEQUENCE [LARGE SCALE GENOMIC DNA]</scope>
    <source>
        <strain evidence="4 5">W332</strain>
    </source>
</reference>
<keyword evidence="5" id="KW-1185">Reference proteome</keyword>
<evidence type="ECO:0000256" key="2">
    <source>
        <dbReference type="SAM" id="SignalP"/>
    </source>
</evidence>
<dbReference type="InterPro" id="IPR026444">
    <property type="entry name" value="Secre_tail"/>
</dbReference>
<dbReference type="SUPFAM" id="SSF50965">
    <property type="entry name" value="Galactose oxidase, central domain"/>
    <property type="match status" value="1"/>
</dbReference>
<protein>
    <submittedName>
        <fullName evidence="4">T9SS type A sorting domain-containing protein</fullName>
    </submittedName>
</protein>
<dbReference type="Pfam" id="PF14312">
    <property type="entry name" value="FG-GAP_2"/>
    <property type="match status" value="1"/>
</dbReference>
<dbReference type="Proteomes" id="UP001259492">
    <property type="component" value="Unassembled WGS sequence"/>
</dbReference>
<keyword evidence="1 2" id="KW-0732">Signal</keyword>
<accession>A0ABU2YJZ8</accession>
<dbReference type="InterPro" id="IPR011043">
    <property type="entry name" value="Gal_Oxase/kelch_b-propeller"/>
</dbReference>